<dbReference type="GO" id="GO:0055085">
    <property type="term" value="P:transmembrane transport"/>
    <property type="evidence" value="ECO:0007669"/>
    <property type="project" value="TreeGrafter"/>
</dbReference>
<protein>
    <recommendedName>
        <fullName evidence="11">AI-2E family transporter</fullName>
    </recommendedName>
</protein>
<evidence type="ECO:0000256" key="1">
    <source>
        <dbReference type="ARBA" id="ARBA00004651"/>
    </source>
</evidence>
<evidence type="ECO:0000313" key="9">
    <source>
        <dbReference type="EMBL" id="ONG54027.1"/>
    </source>
</evidence>
<feature type="transmembrane region" description="Helical" evidence="8">
    <location>
        <begin position="254"/>
        <end position="270"/>
    </location>
</feature>
<keyword evidence="3" id="KW-0813">Transport</keyword>
<dbReference type="GO" id="GO:0005886">
    <property type="term" value="C:plasma membrane"/>
    <property type="evidence" value="ECO:0007669"/>
    <property type="project" value="UniProtKB-SubCell"/>
</dbReference>
<evidence type="ECO:0000256" key="6">
    <source>
        <dbReference type="ARBA" id="ARBA00022989"/>
    </source>
</evidence>
<dbReference type="EMBL" id="MLCO01000090">
    <property type="protein sequence ID" value="ONG54027.1"/>
    <property type="molecule type" value="Genomic_DNA"/>
</dbReference>
<dbReference type="InterPro" id="IPR002549">
    <property type="entry name" value="AI-2E-like"/>
</dbReference>
<keyword evidence="7 8" id="KW-0472">Membrane</keyword>
<evidence type="ECO:0000256" key="7">
    <source>
        <dbReference type="ARBA" id="ARBA00023136"/>
    </source>
</evidence>
<dbReference type="PANTHER" id="PTHR21716:SF53">
    <property type="entry name" value="PERMEASE PERM-RELATED"/>
    <property type="match status" value="1"/>
</dbReference>
<evidence type="ECO:0000256" key="3">
    <source>
        <dbReference type="ARBA" id="ARBA00022448"/>
    </source>
</evidence>
<comment type="caution">
    <text evidence="9">The sequence shown here is derived from an EMBL/GenBank/DDBJ whole genome shotgun (WGS) entry which is preliminary data.</text>
</comment>
<evidence type="ECO:0000256" key="2">
    <source>
        <dbReference type="ARBA" id="ARBA00009773"/>
    </source>
</evidence>
<name>A0A1V2H2X4_9PROT</name>
<feature type="transmembrane region" description="Helical" evidence="8">
    <location>
        <begin position="220"/>
        <end position="247"/>
    </location>
</feature>
<feature type="transmembrane region" description="Helical" evidence="8">
    <location>
        <begin position="132"/>
        <end position="155"/>
    </location>
</feature>
<dbReference type="Proteomes" id="UP000188879">
    <property type="component" value="Unassembled WGS sequence"/>
</dbReference>
<sequence length="346" mass="36086">MQQAGSYLLALAALVVVLGGLWAAAALFAPLACALFIIAVVAPWQRRLEAWLPRSLALALAVLAIIAVVGAYAAMAAWAIGRAGQWLVENSGTILRRYQEILDLLAAEDLQAAGMFAAPLDLGLLLGLARGLAASLQGLATFCLLMLLFVGFGLVEVTPLTVRLRSAGPDGSAARLLAYGQALSRHYRRYLLLRTAMSLATGLCVYAIAWLFALPLAAEWGVLAFVLNYLPFIGPLVATLLPCLLALVHLDSSLAAAGAMAAMVAAQMAIGNGLEPSLAGASLSMPPLLVLLAVLFWSLLWGPAGAFIGVPLAAAATQALRLHPRTAHWGGWSNPGGMAEAGPIRR</sequence>
<reference evidence="9 10" key="1">
    <citation type="submission" date="2016-10" db="EMBL/GenBank/DDBJ databases">
        <title>Draft Genome sequence of Roseomonas sp. strain M3.</title>
        <authorList>
            <person name="Subhash Y."/>
            <person name="Lee S."/>
        </authorList>
    </citation>
    <scope>NUCLEOTIDE SEQUENCE [LARGE SCALE GENOMIC DNA]</scope>
    <source>
        <strain evidence="9 10">M3</strain>
    </source>
</reference>
<dbReference type="AlphaFoldDB" id="A0A1V2H2X4"/>
<evidence type="ECO:0000313" key="10">
    <source>
        <dbReference type="Proteomes" id="UP000188879"/>
    </source>
</evidence>
<evidence type="ECO:0000256" key="4">
    <source>
        <dbReference type="ARBA" id="ARBA00022475"/>
    </source>
</evidence>
<feature type="transmembrane region" description="Helical" evidence="8">
    <location>
        <begin position="56"/>
        <end position="80"/>
    </location>
</feature>
<organism evidence="9 10">
    <name type="scientific">Teichococcus deserti</name>
    <dbReference type="NCBI Taxonomy" id="1817963"/>
    <lineage>
        <taxon>Bacteria</taxon>
        <taxon>Pseudomonadati</taxon>
        <taxon>Pseudomonadota</taxon>
        <taxon>Alphaproteobacteria</taxon>
        <taxon>Acetobacterales</taxon>
        <taxon>Roseomonadaceae</taxon>
        <taxon>Roseomonas</taxon>
    </lineage>
</organism>
<dbReference type="RefSeq" id="WP_076957435.1">
    <property type="nucleotide sequence ID" value="NZ_MLCO01000090.1"/>
</dbReference>
<keyword evidence="5 8" id="KW-0812">Transmembrane</keyword>
<keyword evidence="4" id="KW-1003">Cell membrane</keyword>
<comment type="similarity">
    <text evidence="2">Belongs to the autoinducer-2 exporter (AI-2E) (TC 2.A.86) family.</text>
</comment>
<gene>
    <name evidence="9" type="ORF">BKE38_11165</name>
</gene>
<accession>A0A1V2H2X4</accession>
<dbReference type="PANTHER" id="PTHR21716">
    <property type="entry name" value="TRANSMEMBRANE PROTEIN"/>
    <property type="match status" value="1"/>
</dbReference>
<keyword evidence="10" id="KW-1185">Reference proteome</keyword>
<proteinExistence type="inferred from homology"/>
<feature type="transmembrane region" description="Helical" evidence="8">
    <location>
        <begin position="12"/>
        <end position="44"/>
    </location>
</feature>
<evidence type="ECO:0000256" key="8">
    <source>
        <dbReference type="SAM" id="Phobius"/>
    </source>
</evidence>
<keyword evidence="6 8" id="KW-1133">Transmembrane helix</keyword>
<feature type="transmembrane region" description="Helical" evidence="8">
    <location>
        <begin position="290"/>
        <end position="315"/>
    </location>
</feature>
<evidence type="ECO:0008006" key="11">
    <source>
        <dbReference type="Google" id="ProtNLM"/>
    </source>
</evidence>
<evidence type="ECO:0000256" key="5">
    <source>
        <dbReference type="ARBA" id="ARBA00022692"/>
    </source>
</evidence>
<feature type="transmembrane region" description="Helical" evidence="8">
    <location>
        <begin position="191"/>
        <end position="214"/>
    </location>
</feature>
<dbReference type="Pfam" id="PF01594">
    <property type="entry name" value="AI-2E_transport"/>
    <property type="match status" value="1"/>
</dbReference>
<comment type="subcellular location">
    <subcellularLocation>
        <location evidence="1">Cell membrane</location>
        <topology evidence="1">Multi-pass membrane protein</topology>
    </subcellularLocation>
</comment>